<sequence length="128" mass="15271">MEIGMKEIKAKSQQLFYNTKLKDYSRSLRKNMTNAERLLWSRIRRKQLKGYQVYRQRIIGNYIVDFYCPNAGMVIELDGGQHYTDDGVKKDIKRDDYLKNQGLKVLRFSDRDVLKNLTIVLEKIYQNL</sequence>
<dbReference type="InterPro" id="IPR011335">
    <property type="entry name" value="Restrct_endonuc-II-like"/>
</dbReference>
<dbReference type="Pfam" id="PF04480">
    <property type="entry name" value="DUF559"/>
    <property type="match status" value="1"/>
</dbReference>
<reference evidence="2 3" key="1">
    <citation type="submission" date="2019-04" db="EMBL/GenBank/DDBJ databases">
        <title>Genome of a novel bacterium Candidatus Jettenia ecosi reconstructed from metagenome of an anammox bioreactor.</title>
        <authorList>
            <person name="Mardanov A.V."/>
            <person name="Beletsky A.V."/>
            <person name="Ravin N.V."/>
            <person name="Botchkova E.A."/>
            <person name="Litti Y.V."/>
            <person name="Nozhevnikova A.N."/>
        </authorList>
    </citation>
    <scope>NUCLEOTIDE SEQUENCE [LARGE SCALE GENOMIC DNA]</scope>
    <source>
        <strain evidence="2">J2</strain>
    </source>
</reference>
<dbReference type="PANTHER" id="PTHR38590:SF1">
    <property type="entry name" value="BLL0828 PROTEIN"/>
    <property type="match status" value="1"/>
</dbReference>
<dbReference type="Proteomes" id="UP000319783">
    <property type="component" value="Unassembled WGS sequence"/>
</dbReference>
<dbReference type="PANTHER" id="PTHR38590">
    <property type="entry name" value="BLL0828 PROTEIN"/>
    <property type="match status" value="1"/>
</dbReference>
<evidence type="ECO:0000313" key="2">
    <source>
        <dbReference type="EMBL" id="TLD40180.1"/>
    </source>
</evidence>
<keyword evidence="2" id="KW-0489">Methyltransferase</keyword>
<evidence type="ECO:0000313" key="3">
    <source>
        <dbReference type="Proteomes" id="UP000319783"/>
    </source>
</evidence>
<name>A0A533QHY2_9BACT</name>
<dbReference type="AlphaFoldDB" id="A0A533QHY2"/>
<accession>A0A533QHY2</accession>
<protein>
    <submittedName>
        <fullName evidence="2">Putative DNA methylase</fullName>
    </submittedName>
</protein>
<evidence type="ECO:0000259" key="1">
    <source>
        <dbReference type="Pfam" id="PF04480"/>
    </source>
</evidence>
<feature type="domain" description="DUF559" evidence="1">
    <location>
        <begin position="20"/>
        <end position="128"/>
    </location>
</feature>
<dbReference type="InterPro" id="IPR047216">
    <property type="entry name" value="Endonuclease_DUF559_bact"/>
</dbReference>
<dbReference type="Gene3D" id="3.40.960.10">
    <property type="entry name" value="VSR Endonuclease"/>
    <property type="match status" value="1"/>
</dbReference>
<gene>
    <name evidence="2" type="ORF">JETT_3552</name>
</gene>
<dbReference type="GO" id="GO:0008168">
    <property type="term" value="F:methyltransferase activity"/>
    <property type="evidence" value="ECO:0007669"/>
    <property type="project" value="UniProtKB-KW"/>
</dbReference>
<dbReference type="EMBL" id="SULG01000123">
    <property type="protein sequence ID" value="TLD40180.1"/>
    <property type="molecule type" value="Genomic_DNA"/>
</dbReference>
<organism evidence="2 3">
    <name type="scientific">Candidatus Jettenia ecosi</name>
    <dbReference type="NCBI Taxonomy" id="2494326"/>
    <lineage>
        <taxon>Bacteria</taxon>
        <taxon>Pseudomonadati</taxon>
        <taxon>Planctomycetota</taxon>
        <taxon>Candidatus Brocadiia</taxon>
        <taxon>Candidatus Brocadiales</taxon>
        <taxon>Candidatus Brocadiaceae</taxon>
        <taxon>Candidatus Jettenia</taxon>
    </lineage>
</organism>
<dbReference type="CDD" id="cd01038">
    <property type="entry name" value="Endonuclease_DUF559"/>
    <property type="match status" value="1"/>
</dbReference>
<dbReference type="GO" id="GO:0032259">
    <property type="term" value="P:methylation"/>
    <property type="evidence" value="ECO:0007669"/>
    <property type="project" value="UniProtKB-KW"/>
</dbReference>
<comment type="caution">
    <text evidence="2">The sequence shown here is derived from an EMBL/GenBank/DDBJ whole genome shotgun (WGS) entry which is preliminary data.</text>
</comment>
<keyword evidence="2" id="KW-0808">Transferase</keyword>
<dbReference type="InterPro" id="IPR007569">
    <property type="entry name" value="DUF559"/>
</dbReference>
<proteinExistence type="predicted"/>
<dbReference type="SUPFAM" id="SSF52980">
    <property type="entry name" value="Restriction endonuclease-like"/>
    <property type="match status" value="1"/>
</dbReference>